<dbReference type="PANTHER" id="PTHR30337">
    <property type="entry name" value="COMPONENT OF ATP-DEPENDENT DSDNA EXONUCLEASE"/>
    <property type="match status" value="1"/>
</dbReference>
<dbReference type="EMBL" id="JAFBDT010000025">
    <property type="protein sequence ID" value="MBM7562653.1"/>
    <property type="molecule type" value="Genomic_DNA"/>
</dbReference>
<accession>A0ABS2MTE1</accession>
<dbReference type="SUPFAM" id="SSF56300">
    <property type="entry name" value="Metallo-dependent phosphatases"/>
    <property type="match status" value="1"/>
</dbReference>
<dbReference type="Pfam" id="PF00149">
    <property type="entry name" value="Metallophos"/>
    <property type="match status" value="1"/>
</dbReference>
<dbReference type="InterPro" id="IPR041796">
    <property type="entry name" value="Mre11_N"/>
</dbReference>
<protein>
    <submittedName>
        <fullName evidence="3">Phosphodiesterase</fullName>
    </submittedName>
</protein>
<dbReference type="RefSeq" id="WP_204665081.1">
    <property type="nucleotide sequence ID" value="NZ_JAFBDT010000025.1"/>
</dbReference>
<dbReference type="PANTHER" id="PTHR30337:SF7">
    <property type="entry name" value="PHOSPHOESTERASE"/>
    <property type="match status" value="1"/>
</dbReference>
<evidence type="ECO:0000313" key="4">
    <source>
        <dbReference type="Proteomes" id="UP000767854"/>
    </source>
</evidence>
<keyword evidence="4" id="KW-1185">Reference proteome</keyword>
<evidence type="ECO:0000259" key="2">
    <source>
        <dbReference type="Pfam" id="PF00149"/>
    </source>
</evidence>
<name>A0ABS2MTE1_9FIRM</name>
<dbReference type="InterPro" id="IPR004843">
    <property type="entry name" value="Calcineurin-like_PHP"/>
</dbReference>
<proteinExistence type="predicted"/>
<dbReference type="InterPro" id="IPR050535">
    <property type="entry name" value="DNA_Repair-Maintenance_Comp"/>
</dbReference>
<feature type="domain" description="Calcineurin-like phosphoesterase" evidence="2">
    <location>
        <begin position="4"/>
        <end position="206"/>
    </location>
</feature>
<evidence type="ECO:0000256" key="1">
    <source>
        <dbReference type="ARBA" id="ARBA00022801"/>
    </source>
</evidence>
<sequence>MTGIKIFHIADVHLGMRFSRYPGDVSDRLYESRFKALENAVKIANSQECDYLSVGGDLFESIKVKQKEVVRAAEILSQFTGAYVWVLPGNHDYYDETLKLWQWFNEIASDKIVVLASSKKYTFEYGASKIEVFAAPCNSKHSSVNNLQWVKERQIEADEAGIKVLMAHGAIKDISPDLNNTYFPMTLKELTDLNMDFCLMGHTHVPYPVLELTSTETIFNPGTTEPDGLNYPYDGYGWLIEVGVQYKVTGKKIRTGNLKFRDVELSLDDDLSADTLMKPFNDLDLMSTIARIRLKGRVNQDAYQSRFKVLDALSKEFLYFEGRDDALKPKFDRAFIESAFSENSVPNLLLNLLLEEADEETAHLAYELMQEGLSDD</sequence>
<organism evidence="3 4">
    <name type="scientific">Fusibacter tunisiensis</name>
    <dbReference type="NCBI Taxonomy" id="1008308"/>
    <lineage>
        <taxon>Bacteria</taxon>
        <taxon>Bacillati</taxon>
        <taxon>Bacillota</taxon>
        <taxon>Clostridia</taxon>
        <taxon>Eubacteriales</taxon>
        <taxon>Eubacteriales Family XII. Incertae Sedis</taxon>
        <taxon>Fusibacter</taxon>
    </lineage>
</organism>
<dbReference type="Proteomes" id="UP000767854">
    <property type="component" value="Unassembled WGS sequence"/>
</dbReference>
<dbReference type="Gene3D" id="3.60.21.10">
    <property type="match status" value="1"/>
</dbReference>
<gene>
    <name evidence="3" type="ORF">JOC49_002214</name>
</gene>
<reference evidence="3 4" key="1">
    <citation type="submission" date="2021-01" db="EMBL/GenBank/DDBJ databases">
        <title>Genomic Encyclopedia of Type Strains, Phase IV (KMG-IV): sequencing the most valuable type-strain genomes for metagenomic binning, comparative biology and taxonomic classification.</title>
        <authorList>
            <person name="Goeker M."/>
        </authorList>
    </citation>
    <scope>NUCLEOTIDE SEQUENCE [LARGE SCALE GENOMIC DNA]</scope>
    <source>
        <strain evidence="3 4">DSM 24436</strain>
    </source>
</reference>
<comment type="caution">
    <text evidence="3">The sequence shown here is derived from an EMBL/GenBank/DDBJ whole genome shotgun (WGS) entry which is preliminary data.</text>
</comment>
<dbReference type="CDD" id="cd00840">
    <property type="entry name" value="MPP_Mre11_N"/>
    <property type="match status" value="1"/>
</dbReference>
<evidence type="ECO:0000313" key="3">
    <source>
        <dbReference type="EMBL" id="MBM7562653.1"/>
    </source>
</evidence>
<dbReference type="InterPro" id="IPR029052">
    <property type="entry name" value="Metallo-depent_PP-like"/>
</dbReference>
<keyword evidence="1" id="KW-0378">Hydrolase</keyword>